<protein>
    <submittedName>
        <fullName evidence="2">Uncharacterized protein</fullName>
    </submittedName>
</protein>
<dbReference type="Proteomes" id="UP000313359">
    <property type="component" value="Unassembled WGS sequence"/>
</dbReference>
<dbReference type="AlphaFoldDB" id="A0A5C2RVP7"/>
<accession>A0A5C2RVP7</accession>
<dbReference type="EMBL" id="ML122302">
    <property type="protein sequence ID" value="RPD54705.1"/>
    <property type="molecule type" value="Genomic_DNA"/>
</dbReference>
<name>A0A5C2RVP7_9APHY</name>
<evidence type="ECO:0000313" key="3">
    <source>
        <dbReference type="Proteomes" id="UP000313359"/>
    </source>
</evidence>
<feature type="compositionally biased region" description="Acidic residues" evidence="1">
    <location>
        <begin position="59"/>
        <end position="84"/>
    </location>
</feature>
<evidence type="ECO:0000313" key="2">
    <source>
        <dbReference type="EMBL" id="RPD54705.1"/>
    </source>
</evidence>
<keyword evidence="3" id="KW-1185">Reference proteome</keyword>
<sequence>MLDVMQKSFPLFRGRKVRVRCFGHILNLVVKAILSQFERKRQGKTAADKSTSTNHELDNMSEPEEEEDDNDVADPQEADEDREAADDKILDNMEDENPDLKLSMEQIAVGQLALMKILKLSTKVWNNVPVRAELSKLAADADLESEVLSKGKGKADRPPAPERPGHPIVLETKG</sequence>
<dbReference type="OrthoDB" id="3251057at2759"/>
<feature type="compositionally biased region" description="Basic and acidic residues" evidence="1">
    <location>
        <begin position="147"/>
        <end position="165"/>
    </location>
</feature>
<feature type="region of interest" description="Disordered" evidence="1">
    <location>
        <begin position="41"/>
        <end position="99"/>
    </location>
</feature>
<gene>
    <name evidence="2" type="ORF">L227DRAFT_588782</name>
</gene>
<feature type="region of interest" description="Disordered" evidence="1">
    <location>
        <begin position="142"/>
        <end position="174"/>
    </location>
</feature>
<organism evidence="2 3">
    <name type="scientific">Lentinus tigrinus ALCF2SS1-6</name>
    <dbReference type="NCBI Taxonomy" id="1328759"/>
    <lineage>
        <taxon>Eukaryota</taxon>
        <taxon>Fungi</taxon>
        <taxon>Dikarya</taxon>
        <taxon>Basidiomycota</taxon>
        <taxon>Agaricomycotina</taxon>
        <taxon>Agaricomycetes</taxon>
        <taxon>Polyporales</taxon>
        <taxon>Polyporaceae</taxon>
        <taxon>Lentinus</taxon>
    </lineage>
</organism>
<evidence type="ECO:0000256" key="1">
    <source>
        <dbReference type="SAM" id="MobiDB-lite"/>
    </source>
</evidence>
<reference evidence="2" key="1">
    <citation type="journal article" date="2018" name="Genome Biol. Evol.">
        <title>Genomics and development of Lentinus tigrinus, a white-rot wood-decaying mushroom with dimorphic fruiting bodies.</title>
        <authorList>
            <person name="Wu B."/>
            <person name="Xu Z."/>
            <person name="Knudson A."/>
            <person name="Carlson A."/>
            <person name="Chen N."/>
            <person name="Kovaka S."/>
            <person name="LaButti K."/>
            <person name="Lipzen A."/>
            <person name="Pennachio C."/>
            <person name="Riley R."/>
            <person name="Schakwitz W."/>
            <person name="Umezawa K."/>
            <person name="Ohm R.A."/>
            <person name="Grigoriev I.V."/>
            <person name="Nagy L.G."/>
            <person name="Gibbons J."/>
            <person name="Hibbett D."/>
        </authorList>
    </citation>
    <scope>NUCLEOTIDE SEQUENCE [LARGE SCALE GENOMIC DNA]</scope>
    <source>
        <strain evidence="2">ALCF2SS1-6</strain>
    </source>
</reference>
<proteinExistence type="predicted"/>